<accession>A0A7S1XTH0</accession>
<protein>
    <submittedName>
        <fullName evidence="2">Uncharacterized protein</fullName>
    </submittedName>
</protein>
<dbReference type="EMBL" id="HBGJ01024368">
    <property type="protein sequence ID" value="CAD9257212.1"/>
    <property type="molecule type" value="Transcribed_RNA"/>
</dbReference>
<gene>
    <name evidence="2" type="ORF">PPAR1163_LOCUS15583</name>
</gene>
<feature type="compositionally biased region" description="Basic and acidic residues" evidence="1">
    <location>
        <begin position="267"/>
        <end position="276"/>
    </location>
</feature>
<organism evidence="2">
    <name type="scientific">Phaeomonas parva</name>
    <dbReference type="NCBI Taxonomy" id="124430"/>
    <lineage>
        <taxon>Eukaryota</taxon>
        <taxon>Sar</taxon>
        <taxon>Stramenopiles</taxon>
        <taxon>Ochrophyta</taxon>
        <taxon>Pinguiophyceae</taxon>
        <taxon>Pinguiochrysidales</taxon>
        <taxon>Pinguiochrysidaceae</taxon>
        <taxon>Phaeomonas</taxon>
    </lineage>
</organism>
<reference evidence="2" key="1">
    <citation type="submission" date="2021-01" db="EMBL/GenBank/DDBJ databases">
        <authorList>
            <person name="Corre E."/>
            <person name="Pelletier E."/>
            <person name="Niang G."/>
            <person name="Scheremetjew M."/>
            <person name="Finn R."/>
            <person name="Kale V."/>
            <person name="Holt S."/>
            <person name="Cochrane G."/>
            <person name="Meng A."/>
            <person name="Brown T."/>
            <person name="Cohen L."/>
        </authorList>
    </citation>
    <scope>NUCLEOTIDE SEQUENCE</scope>
    <source>
        <strain evidence="2">CCMP2877</strain>
    </source>
</reference>
<evidence type="ECO:0000313" key="2">
    <source>
        <dbReference type="EMBL" id="CAD9257212.1"/>
    </source>
</evidence>
<proteinExistence type="predicted"/>
<sequence length="292" mass="32359">MVDEGYVSIKHLGNTFWYNRATGGGMWVTPEELLPSFGDYLDGVFTTAFKPLSEVDVNDIEDDVAAENRKTYTAIVSRKLFSAGLSKRDVESIMDMLVDHEKFFVSKNFLKNIVEPIPRMLCEMYRDRGVDPRRLWAQFTAPDGTKLMHNKRTGESMAMSAMDVHKSLASVHGALQNHLANAANVVVQEVRRRKVAKGVRLTRRRLSIGGPPQTKQSLGRAGSIAHGVSLLAAPALTRRLSVFGSVRRIFWGNKNASVVVVPKIAVRDEPKADDGQTARSPQFSDDSSEDSP</sequence>
<dbReference type="AlphaFoldDB" id="A0A7S1XTH0"/>
<evidence type="ECO:0000256" key="1">
    <source>
        <dbReference type="SAM" id="MobiDB-lite"/>
    </source>
</evidence>
<name>A0A7S1XTH0_9STRA</name>
<feature type="region of interest" description="Disordered" evidence="1">
    <location>
        <begin position="267"/>
        <end position="292"/>
    </location>
</feature>